<keyword evidence="1" id="KW-0646">Protease inhibitor</keyword>
<feature type="chain" id="PRO_5025546289" description="WAP domain-containing protein" evidence="2">
    <location>
        <begin position="26"/>
        <end position="157"/>
    </location>
</feature>
<dbReference type="AlphaFoldDB" id="A0A673UEK0"/>
<keyword evidence="2" id="KW-0732">Signal</keyword>
<accession>A0A673UEK0</accession>
<protein>
    <recommendedName>
        <fullName evidence="3">WAP domain-containing protein</fullName>
    </recommendedName>
</protein>
<dbReference type="SUPFAM" id="SSF57256">
    <property type="entry name" value="Elafin-like"/>
    <property type="match status" value="2"/>
</dbReference>
<dbReference type="FunFam" id="4.10.75.10:FF:000001">
    <property type="entry name" value="Anosmin 1"/>
    <property type="match status" value="1"/>
</dbReference>
<proteinExistence type="predicted"/>
<sequence length="157" mass="17412">MKASSLFTFTVLLALNILTSWTVESTTIGELVSLRPYLGEAKSGDCPDTPQYQCLVYEPGECQSDWQCLGKKKCCYIYCSTKCMDPVDPAKQVKVNPGRCPVVIGECKEPNPTDTCLNDGDSLDNLKCCWACFICMCPVANVRLGTQERNACWLMNK</sequence>
<name>A0A673UEK0_SURSU</name>
<dbReference type="GO" id="GO:0004867">
    <property type="term" value="F:serine-type endopeptidase inhibitor activity"/>
    <property type="evidence" value="ECO:0007669"/>
    <property type="project" value="TreeGrafter"/>
</dbReference>
<dbReference type="Pfam" id="PF00095">
    <property type="entry name" value="WAP"/>
    <property type="match status" value="1"/>
</dbReference>
<dbReference type="Gene3D" id="4.10.75.10">
    <property type="entry name" value="Elafin-like"/>
    <property type="match status" value="2"/>
</dbReference>
<gene>
    <name evidence="4" type="primary">LOC115273144</name>
</gene>
<evidence type="ECO:0000313" key="4">
    <source>
        <dbReference type="Ensembl" id="ENSSSUP00005023983.1"/>
    </source>
</evidence>
<dbReference type="PANTHER" id="PTHR19441">
    <property type="entry name" value="WHEY ACDIC PROTEIN WAP"/>
    <property type="match status" value="1"/>
</dbReference>
<dbReference type="InterPro" id="IPR036645">
    <property type="entry name" value="Elafin-like_sf"/>
</dbReference>
<feature type="domain" description="WAP" evidence="3">
    <location>
        <begin position="39"/>
        <end position="87"/>
    </location>
</feature>
<evidence type="ECO:0000256" key="1">
    <source>
        <dbReference type="ARBA" id="ARBA00022690"/>
    </source>
</evidence>
<dbReference type="InterPro" id="IPR050514">
    <property type="entry name" value="WAP_four-disulfide_core"/>
</dbReference>
<dbReference type="GO" id="GO:0045087">
    <property type="term" value="P:innate immune response"/>
    <property type="evidence" value="ECO:0007669"/>
    <property type="project" value="TreeGrafter"/>
</dbReference>
<evidence type="ECO:0000313" key="5">
    <source>
        <dbReference type="Proteomes" id="UP000472268"/>
    </source>
</evidence>
<dbReference type="GO" id="GO:0005615">
    <property type="term" value="C:extracellular space"/>
    <property type="evidence" value="ECO:0007669"/>
    <property type="project" value="TreeGrafter"/>
</dbReference>
<reference evidence="4 5" key="1">
    <citation type="submission" date="2019-05" db="EMBL/GenBank/DDBJ databases">
        <title>A Chromosome-scale Meerkat (S. suricatta) Genome Assembly.</title>
        <authorList>
            <person name="Dudchenko O."/>
            <person name="Lieberman Aiden E."/>
            <person name="Tung J."/>
            <person name="Barreiro L.B."/>
            <person name="Clutton-Brock T.H."/>
        </authorList>
    </citation>
    <scope>NUCLEOTIDE SEQUENCE [LARGE SCALE GENOMIC DNA]</scope>
</reference>
<dbReference type="Proteomes" id="UP000472268">
    <property type="component" value="Chromosome 12"/>
</dbReference>
<evidence type="ECO:0000256" key="2">
    <source>
        <dbReference type="SAM" id="SignalP"/>
    </source>
</evidence>
<evidence type="ECO:0000259" key="3">
    <source>
        <dbReference type="PROSITE" id="PS51390"/>
    </source>
</evidence>
<dbReference type="GO" id="GO:0019731">
    <property type="term" value="P:antibacterial humoral response"/>
    <property type="evidence" value="ECO:0007669"/>
    <property type="project" value="TreeGrafter"/>
</dbReference>
<dbReference type="InterPro" id="IPR008197">
    <property type="entry name" value="WAP_dom"/>
</dbReference>
<keyword evidence="5" id="KW-1185">Reference proteome</keyword>
<feature type="signal peptide" evidence="2">
    <location>
        <begin position="1"/>
        <end position="25"/>
    </location>
</feature>
<organism evidence="4 5">
    <name type="scientific">Suricata suricatta</name>
    <name type="common">Meerkat</name>
    <dbReference type="NCBI Taxonomy" id="37032"/>
    <lineage>
        <taxon>Eukaryota</taxon>
        <taxon>Metazoa</taxon>
        <taxon>Chordata</taxon>
        <taxon>Craniata</taxon>
        <taxon>Vertebrata</taxon>
        <taxon>Euteleostomi</taxon>
        <taxon>Mammalia</taxon>
        <taxon>Eutheria</taxon>
        <taxon>Laurasiatheria</taxon>
        <taxon>Carnivora</taxon>
        <taxon>Feliformia</taxon>
        <taxon>Herpestidae</taxon>
        <taxon>Suricata</taxon>
    </lineage>
</organism>
<dbReference type="PROSITE" id="PS51390">
    <property type="entry name" value="WAP"/>
    <property type="match status" value="1"/>
</dbReference>
<reference evidence="4" key="3">
    <citation type="submission" date="2025-09" db="UniProtKB">
        <authorList>
            <consortium name="Ensembl"/>
        </authorList>
    </citation>
    <scope>IDENTIFICATION</scope>
</reference>
<dbReference type="Ensembl" id="ENSSSUT00005027463.1">
    <property type="protein sequence ID" value="ENSSSUP00005023983.1"/>
    <property type="gene ID" value="ENSSSUG00005015524.1"/>
</dbReference>
<dbReference type="PANTHER" id="PTHR19441:SF13">
    <property type="entry name" value="WAP DOMAIN-CONTAINING PROTEIN"/>
    <property type="match status" value="1"/>
</dbReference>
<dbReference type="SMART" id="SM00217">
    <property type="entry name" value="WAP"/>
    <property type="match status" value="2"/>
</dbReference>
<reference evidence="4" key="2">
    <citation type="submission" date="2025-08" db="UniProtKB">
        <authorList>
            <consortium name="Ensembl"/>
        </authorList>
    </citation>
    <scope>IDENTIFICATION</scope>
</reference>